<dbReference type="AlphaFoldDB" id="A0A1H6S3W5"/>
<dbReference type="InterPro" id="IPR029058">
    <property type="entry name" value="AB_hydrolase_fold"/>
</dbReference>
<feature type="domain" description="BD-FAE-like" evidence="1">
    <location>
        <begin position="3"/>
        <end position="168"/>
    </location>
</feature>
<gene>
    <name evidence="2" type="ORF">SAMN04487834_101133</name>
</gene>
<dbReference type="Pfam" id="PF20434">
    <property type="entry name" value="BD-FAE"/>
    <property type="match status" value="1"/>
</dbReference>
<dbReference type="SUPFAM" id="SSF53474">
    <property type="entry name" value="alpha/beta-Hydrolases"/>
    <property type="match status" value="1"/>
</dbReference>
<dbReference type="EMBL" id="FNYK01000011">
    <property type="protein sequence ID" value="SEI59487.1"/>
    <property type="molecule type" value="Genomic_DNA"/>
</dbReference>
<dbReference type="Gene3D" id="3.40.50.1820">
    <property type="entry name" value="alpha/beta hydrolase"/>
    <property type="match status" value="1"/>
</dbReference>
<dbReference type="STRING" id="322505.SAMN04487836_12722"/>
<keyword evidence="3" id="KW-1185">Reference proteome</keyword>
<dbReference type="Proteomes" id="UP000183028">
    <property type="component" value="Unassembled WGS sequence"/>
</dbReference>
<protein>
    <recommendedName>
        <fullName evidence="1">BD-FAE-like domain-containing protein</fullName>
    </recommendedName>
</protein>
<accession>A0A1H6S3W5</accession>
<name>A0A1H6S3W5_9FIRM</name>
<evidence type="ECO:0000313" key="3">
    <source>
        <dbReference type="Proteomes" id="UP000183028"/>
    </source>
</evidence>
<dbReference type="InterPro" id="IPR049492">
    <property type="entry name" value="BD-FAE-like_dom"/>
</dbReference>
<sequence>MAAGINYTLRTETNDASVLSQSYEIKKAIPEVVEQAKKAGYNINKMAVAGGSAGHTLAMIYAYRDGKDADVPVIMTYGDGGPSFFHVEDWSIFGIGRNTDESRKAGAALFTVMSGQMITPEEIQNQSYLQKVKAIAAEWVKNNSIPTVVAYGAHDRIQPFAASKRLEKA</sequence>
<dbReference type="eggNOG" id="ENOG50334X8">
    <property type="taxonomic scope" value="Bacteria"/>
</dbReference>
<evidence type="ECO:0000259" key="1">
    <source>
        <dbReference type="Pfam" id="PF20434"/>
    </source>
</evidence>
<reference evidence="3" key="1">
    <citation type="submission" date="2016-10" db="EMBL/GenBank/DDBJ databases">
        <authorList>
            <person name="Varghese N."/>
        </authorList>
    </citation>
    <scope>NUCLEOTIDE SEQUENCE [LARGE SCALE GENOMIC DNA]</scope>
    <source>
        <strain evidence="3">DSM 20406</strain>
    </source>
</reference>
<proteinExistence type="predicted"/>
<evidence type="ECO:0000313" key="2">
    <source>
        <dbReference type="EMBL" id="SEI59487.1"/>
    </source>
</evidence>
<organism evidence="2 3">
    <name type="scientific">Sharpea azabuensis</name>
    <dbReference type="NCBI Taxonomy" id="322505"/>
    <lineage>
        <taxon>Bacteria</taxon>
        <taxon>Bacillati</taxon>
        <taxon>Bacillota</taxon>
        <taxon>Erysipelotrichia</taxon>
        <taxon>Erysipelotrichales</taxon>
        <taxon>Coprobacillaceae</taxon>
        <taxon>Sharpea</taxon>
    </lineage>
</organism>